<keyword evidence="2" id="KW-0446">Lipid-binding</keyword>
<keyword evidence="7" id="KW-1185">Reference proteome</keyword>
<dbReference type="EMBL" id="OC864348">
    <property type="protein sequence ID" value="CAD7631644.1"/>
    <property type="molecule type" value="Genomic_DNA"/>
</dbReference>
<evidence type="ECO:0000256" key="1">
    <source>
        <dbReference type="ARBA" id="ARBA00008390"/>
    </source>
</evidence>
<evidence type="ECO:0000313" key="6">
    <source>
        <dbReference type="EMBL" id="CAD7631644.1"/>
    </source>
</evidence>
<dbReference type="Pfam" id="PF00061">
    <property type="entry name" value="Lipocalin"/>
    <property type="match status" value="1"/>
</dbReference>
<feature type="domain" description="Cytosolic fatty-acid binding proteins" evidence="5">
    <location>
        <begin position="9"/>
        <end position="26"/>
    </location>
</feature>
<evidence type="ECO:0000256" key="2">
    <source>
        <dbReference type="ARBA" id="ARBA00023121"/>
    </source>
</evidence>
<dbReference type="AlphaFoldDB" id="A0A7R9KYT3"/>
<evidence type="ECO:0000259" key="5">
    <source>
        <dbReference type="PROSITE" id="PS00214"/>
    </source>
</evidence>
<sequence>EQKITDFTGTFKLNTSNNFDEFLEELGVNVVLINMAKMSTPVVNITKDGDIYTLKTIAGFKNSEIKFELGKEFEEARMDGNTVKTVVVADGNKLIQTQHGKKEVKIVREFNGNEMKVTASVGKVVSVRTYAKQ</sequence>
<protein>
    <recommendedName>
        <fullName evidence="3">Fatty acid-binding protein</fullName>
    </recommendedName>
</protein>
<dbReference type="Proteomes" id="UP000759131">
    <property type="component" value="Unassembled WGS sequence"/>
</dbReference>
<gene>
    <name evidence="6" type="ORF">OSB1V03_LOCUS12053</name>
</gene>
<dbReference type="PRINTS" id="PR00178">
    <property type="entry name" value="FATTYACIDBP"/>
</dbReference>
<dbReference type="PROSITE" id="PS00214">
    <property type="entry name" value="FABP"/>
    <property type="match status" value="1"/>
</dbReference>
<reference evidence="6" key="1">
    <citation type="submission" date="2020-11" db="EMBL/GenBank/DDBJ databases">
        <authorList>
            <person name="Tran Van P."/>
        </authorList>
    </citation>
    <scope>NUCLEOTIDE SEQUENCE</scope>
</reference>
<dbReference type="EMBL" id="CAJPIZ010009773">
    <property type="protein sequence ID" value="CAG2112074.1"/>
    <property type="molecule type" value="Genomic_DNA"/>
</dbReference>
<dbReference type="OrthoDB" id="354351at2759"/>
<name>A0A7R9KYT3_9ACAR</name>
<dbReference type="CDD" id="cd00742">
    <property type="entry name" value="FABP"/>
    <property type="match status" value="1"/>
</dbReference>
<proteinExistence type="inferred from homology"/>
<dbReference type="FunFam" id="2.40.128.20:FF:000001">
    <property type="entry name" value="Fatty acid-binding protein, adipocyte"/>
    <property type="match status" value="1"/>
</dbReference>
<dbReference type="InterPro" id="IPR000463">
    <property type="entry name" value="Fatty_acid-bd"/>
</dbReference>
<dbReference type="InterPro" id="IPR031259">
    <property type="entry name" value="ILBP"/>
</dbReference>
<evidence type="ECO:0000256" key="4">
    <source>
        <dbReference type="RuleBase" id="RU003696"/>
    </source>
</evidence>
<dbReference type="Gene3D" id="2.40.128.20">
    <property type="match status" value="1"/>
</dbReference>
<evidence type="ECO:0000313" key="7">
    <source>
        <dbReference type="Proteomes" id="UP000759131"/>
    </source>
</evidence>
<keyword evidence="4" id="KW-0813">Transport</keyword>
<dbReference type="GO" id="GO:0005504">
    <property type="term" value="F:fatty acid binding"/>
    <property type="evidence" value="ECO:0007669"/>
    <property type="project" value="UniProtKB-ARBA"/>
</dbReference>
<dbReference type="PANTHER" id="PTHR11955">
    <property type="entry name" value="FATTY ACID BINDING PROTEIN"/>
    <property type="match status" value="1"/>
</dbReference>
<dbReference type="SUPFAM" id="SSF50814">
    <property type="entry name" value="Lipocalins"/>
    <property type="match status" value="1"/>
</dbReference>
<comment type="similarity">
    <text evidence="1 4">Belongs to the calycin superfamily. Fatty-acid binding protein (FABP) family.</text>
</comment>
<dbReference type="InterPro" id="IPR012674">
    <property type="entry name" value="Calycin"/>
</dbReference>
<accession>A0A7R9KYT3</accession>
<feature type="non-terminal residue" evidence="6">
    <location>
        <position position="1"/>
    </location>
</feature>
<dbReference type="InterPro" id="IPR000566">
    <property type="entry name" value="Lipocln_cytosolic_FA-bd_dom"/>
</dbReference>
<evidence type="ECO:0000256" key="3">
    <source>
        <dbReference type="ARBA" id="ARBA00068043"/>
    </source>
</evidence>
<organism evidence="6">
    <name type="scientific">Medioppia subpectinata</name>
    <dbReference type="NCBI Taxonomy" id="1979941"/>
    <lineage>
        <taxon>Eukaryota</taxon>
        <taxon>Metazoa</taxon>
        <taxon>Ecdysozoa</taxon>
        <taxon>Arthropoda</taxon>
        <taxon>Chelicerata</taxon>
        <taxon>Arachnida</taxon>
        <taxon>Acari</taxon>
        <taxon>Acariformes</taxon>
        <taxon>Sarcoptiformes</taxon>
        <taxon>Oribatida</taxon>
        <taxon>Brachypylina</taxon>
        <taxon>Oppioidea</taxon>
        <taxon>Oppiidae</taxon>
        <taxon>Medioppia</taxon>
    </lineage>
</organism>